<dbReference type="Pfam" id="PF03357">
    <property type="entry name" value="Snf7"/>
    <property type="match status" value="1"/>
</dbReference>
<sequence>MGASCGSQEPAADLSHANKEIGVRIRDLECWILKAERDAKAWARRAHVDPSAKARAVRILKQKRQYEQYRDRLLGMSYNVQNTDFQVEQAEVSVLAAQALKRGSEQLRNCRERLGPVAQLENLGDSIQDVSSDLREAHDCLARDMGMGSADEDLEAEWQQLQAELGVYAPAQPQAQG</sequence>
<evidence type="ECO:0000313" key="1">
    <source>
        <dbReference type="EMBL" id="CAK0816322.1"/>
    </source>
</evidence>
<evidence type="ECO:0000313" key="2">
    <source>
        <dbReference type="Proteomes" id="UP001189429"/>
    </source>
</evidence>
<dbReference type="Proteomes" id="UP001189429">
    <property type="component" value="Unassembled WGS sequence"/>
</dbReference>
<dbReference type="PANTHER" id="PTHR22761">
    <property type="entry name" value="CHARGED MULTIVESICULAR BODY PROTEIN"/>
    <property type="match status" value="1"/>
</dbReference>
<dbReference type="EMBL" id="CAUYUJ010006162">
    <property type="protein sequence ID" value="CAK0816322.1"/>
    <property type="molecule type" value="Genomic_DNA"/>
</dbReference>
<evidence type="ECO:0008006" key="3">
    <source>
        <dbReference type="Google" id="ProtNLM"/>
    </source>
</evidence>
<dbReference type="InterPro" id="IPR005024">
    <property type="entry name" value="Snf7_fam"/>
</dbReference>
<organism evidence="1 2">
    <name type="scientific">Prorocentrum cordatum</name>
    <dbReference type="NCBI Taxonomy" id="2364126"/>
    <lineage>
        <taxon>Eukaryota</taxon>
        <taxon>Sar</taxon>
        <taxon>Alveolata</taxon>
        <taxon>Dinophyceae</taxon>
        <taxon>Prorocentrales</taxon>
        <taxon>Prorocentraceae</taxon>
        <taxon>Prorocentrum</taxon>
    </lineage>
</organism>
<protein>
    <recommendedName>
        <fullName evidence="3">Tubulin-specific chaperone A</fullName>
    </recommendedName>
</protein>
<comment type="caution">
    <text evidence="1">The sequence shown here is derived from an EMBL/GenBank/DDBJ whole genome shotgun (WGS) entry which is preliminary data.</text>
</comment>
<feature type="non-terminal residue" evidence="1">
    <location>
        <position position="177"/>
    </location>
</feature>
<proteinExistence type="predicted"/>
<gene>
    <name evidence="1" type="ORF">PCOR1329_LOCUS19332</name>
</gene>
<accession>A0ABN9RBI1</accession>
<keyword evidence="2" id="KW-1185">Reference proteome</keyword>
<reference evidence="1" key="1">
    <citation type="submission" date="2023-10" db="EMBL/GenBank/DDBJ databases">
        <authorList>
            <person name="Chen Y."/>
            <person name="Shah S."/>
            <person name="Dougan E. K."/>
            <person name="Thang M."/>
            <person name="Chan C."/>
        </authorList>
    </citation>
    <scope>NUCLEOTIDE SEQUENCE [LARGE SCALE GENOMIC DNA]</scope>
</reference>
<dbReference type="Gene3D" id="6.10.140.1230">
    <property type="match status" value="1"/>
</dbReference>
<name>A0ABN9RBI1_9DINO</name>